<dbReference type="EMBL" id="BMAW01043142">
    <property type="protein sequence ID" value="GFS37767.1"/>
    <property type="molecule type" value="Genomic_DNA"/>
</dbReference>
<evidence type="ECO:0000256" key="1">
    <source>
        <dbReference type="SAM" id="MobiDB-lite"/>
    </source>
</evidence>
<dbReference type="AlphaFoldDB" id="A0A8X6ICS7"/>
<proteinExistence type="predicted"/>
<evidence type="ECO:0000313" key="3">
    <source>
        <dbReference type="Proteomes" id="UP000887013"/>
    </source>
</evidence>
<reference evidence="2" key="1">
    <citation type="submission" date="2020-08" db="EMBL/GenBank/DDBJ databases">
        <title>Multicomponent nature underlies the extraordinary mechanical properties of spider dragline silk.</title>
        <authorList>
            <person name="Kono N."/>
            <person name="Nakamura H."/>
            <person name="Mori M."/>
            <person name="Yoshida Y."/>
            <person name="Ohtoshi R."/>
            <person name="Malay A.D."/>
            <person name="Moran D.A.P."/>
            <person name="Tomita M."/>
            <person name="Numata K."/>
            <person name="Arakawa K."/>
        </authorList>
    </citation>
    <scope>NUCLEOTIDE SEQUENCE</scope>
</reference>
<name>A0A8X6ICS7_NEPPI</name>
<accession>A0A8X6ICS7</accession>
<feature type="region of interest" description="Disordered" evidence="1">
    <location>
        <begin position="1"/>
        <end position="32"/>
    </location>
</feature>
<feature type="compositionally biased region" description="Polar residues" evidence="1">
    <location>
        <begin position="11"/>
        <end position="32"/>
    </location>
</feature>
<evidence type="ECO:0000313" key="2">
    <source>
        <dbReference type="EMBL" id="GFS37767.1"/>
    </source>
</evidence>
<dbReference type="Proteomes" id="UP000887013">
    <property type="component" value="Unassembled WGS sequence"/>
</dbReference>
<gene>
    <name evidence="2" type="ORF">NPIL_432791</name>
</gene>
<sequence length="32" mass="3761">GKLSREPRSMPQPSRSFVSSPIQKRSSQLWRF</sequence>
<feature type="non-terminal residue" evidence="2">
    <location>
        <position position="1"/>
    </location>
</feature>
<comment type="caution">
    <text evidence="2">The sequence shown here is derived from an EMBL/GenBank/DDBJ whole genome shotgun (WGS) entry which is preliminary data.</text>
</comment>
<organism evidence="2 3">
    <name type="scientific">Nephila pilipes</name>
    <name type="common">Giant wood spider</name>
    <name type="synonym">Nephila maculata</name>
    <dbReference type="NCBI Taxonomy" id="299642"/>
    <lineage>
        <taxon>Eukaryota</taxon>
        <taxon>Metazoa</taxon>
        <taxon>Ecdysozoa</taxon>
        <taxon>Arthropoda</taxon>
        <taxon>Chelicerata</taxon>
        <taxon>Arachnida</taxon>
        <taxon>Araneae</taxon>
        <taxon>Araneomorphae</taxon>
        <taxon>Entelegynae</taxon>
        <taxon>Araneoidea</taxon>
        <taxon>Nephilidae</taxon>
        <taxon>Nephila</taxon>
    </lineage>
</organism>
<keyword evidence="3" id="KW-1185">Reference proteome</keyword>
<protein>
    <submittedName>
        <fullName evidence="2">Uncharacterized protein</fullName>
    </submittedName>
</protein>